<evidence type="ECO:0000256" key="3">
    <source>
        <dbReference type="ARBA" id="ARBA00022448"/>
    </source>
</evidence>
<evidence type="ECO:0000259" key="9">
    <source>
        <dbReference type="PROSITE" id="PS50928"/>
    </source>
</evidence>
<dbReference type="Gene3D" id="1.10.3720.10">
    <property type="entry name" value="MetI-like"/>
    <property type="match status" value="1"/>
</dbReference>
<evidence type="ECO:0000256" key="1">
    <source>
        <dbReference type="ARBA" id="ARBA00004651"/>
    </source>
</evidence>
<keyword evidence="4" id="KW-1003">Cell membrane</keyword>
<dbReference type="PANTHER" id="PTHR43848">
    <property type="entry name" value="PUTRESCINE TRANSPORT SYSTEM PERMEASE PROTEIN POTI"/>
    <property type="match status" value="1"/>
</dbReference>
<feature type="transmembrane region" description="Helical" evidence="8">
    <location>
        <begin position="70"/>
        <end position="96"/>
    </location>
</feature>
<feature type="transmembrane region" description="Helical" evidence="8">
    <location>
        <begin position="137"/>
        <end position="162"/>
    </location>
</feature>
<keyword evidence="3" id="KW-0813">Transport</keyword>
<name>A0A6J6KLH8_9ZZZZ</name>
<proteinExistence type="inferred from homology"/>
<feature type="transmembrane region" description="Helical" evidence="8">
    <location>
        <begin position="108"/>
        <end position="131"/>
    </location>
</feature>
<keyword evidence="7 8" id="KW-0472">Membrane</keyword>
<evidence type="ECO:0000313" key="10">
    <source>
        <dbReference type="EMBL" id="CAB4650657.1"/>
    </source>
</evidence>
<dbReference type="Pfam" id="PF00528">
    <property type="entry name" value="BPD_transp_1"/>
    <property type="match status" value="1"/>
</dbReference>
<gene>
    <name evidence="10" type="ORF">UFOPK2214_00561</name>
</gene>
<feature type="transmembrane region" description="Helical" evidence="8">
    <location>
        <begin position="12"/>
        <end position="37"/>
    </location>
</feature>
<keyword evidence="6 8" id="KW-1133">Transmembrane helix</keyword>
<dbReference type="InterPro" id="IPR000515">
    <property type="entry name" value="MetI-like"/>
</dbReference>
<evidence type="ECO:0000256" key="4">
    <source>
        <dbReference type="ARBA" id="ARBA00022475"/>
    </source>
</evidence>
<evidence type="ECO:0000256" key="5">
    <source>
        <dbReference type="ARBA" id="ARBA00022692"/>
    </source>
</evidence>
<feature type="transmembrane region" description="Helical" evidence="8">
    <location>
        <begin position="242"/>
        <end position="261"/>
    </location>
</feature>
<dbReference type="InterPro" id="IPR051789">
    <property type="entry name" value="Bact_Polyamine_Transport"/>
</dbReference>
<evidence type="ECO:0000256" key="2">
    <source>
        <dbReference type="ARBA" id="ARBA00007069"/>
    </source>
</evidence>
<dbReference type="SUPFAM" id="SSF161098">
    <property type="entry name" value="MetI-like"/>
    <property type="match status" value="1"/>
</dbReference>
<reference evidence="10" key="1">
    <citation type="submission" date="2020-05" db="EMBL/GenBank/DDBJ databases">
        <authorList>
            <person name="Chiriac C."/>
            <person name="Salcher M."/>
            <person name="Ghai R."/>
            <person name="Kavagutti S V."/>
        </authorList>
    </citation>
    <scope>NUCLEOTIDE SEQUENCE</scope>
</reference>
<dbReference type="InterPro" id="IPR035906">
    <property type="entry name" value="MetI-like_sf"/>
</dbReference>
<organism evidence="10">
    <name type="scientific">freshwater metagenome</name>
    <dbReference type="NCBI Taxonomy" id="449393"/>
    <lineage>
        <taxon>unclassified sequences</taxon>
        <taxon>metagenomes</taxon>
        <taxon>ecological metagenomes</taxon>
    </lineage>
</organism>
<sequence length="276" mass="30084">MRRALDTKQKVGRWAINGVAGAAMAYLFAPVFVIVLFSFNNPEGKFNIVWSGFTLKNWANPFSHPELTDALVVSLQVAFFSTLIATLLGTCIALALSRYRFKGSGAVNLFLVLPLTSPEVVLGSSLATLFIARGVSFGIVTVIIAHVMFQVSFVAVTLRARIRGFDWSLEQAAMDLGATPRRAFWKVTFPLILPGVLAAALLSFALSIDDFIITFFNAGSLVTFPLQIFGASRVAIPPQINVLATMLLMGSIAIMVVGLIIESRRRRLNTGSERKR</sequence>
<feature type="transmembrane region" description="Helical" evidence="8">
    <location>
        <begin position="183"/>
        <end position="205"/>
    </location>
</feature>
<dbReference type="EMBL" id="CAEZWJ010000012">
    <property type="protein sequence ID" value="CAB4650657.1"/>
    <property type="molecule type" value="Genomic_DNA"/>
</dbReference>
<dbReference type="PANTHER" id="PTHR43848:SF2">
    <property type="entry name" value="PUTRESCINE TRANSPORT SYSTEM PERMEASE PROTEIN POTI"/>
    <property type="match status" value="1"/>
</dbReference>
<keyword evidence="5 8" id="KW-0812">Transmembrane</keyword>
<dbReference type="CDD" id="cd06261">
    <property type="entry name" value="TM_PBP2"/>
    <property type="match status" value="1"/>
</dbReference>
<comment type="subcellular location">
    <subcellularLocation>
        <location evidence="1">Cell membrane</location>
        <topology evidence="1">Multi-pass membrane protein</topology>
    </subcellularLocation>
</comment>
<evidence type="ECO:0000256" key="8">
    <source>
        <dbReference type="SAM" id="Phobius"/>
    </source>
</evidence>
<dbReference type="GO" id="GO:0005886">
    <property type="term" value="C:plasma membrane"/>
    <property type="evidence" value="ECO:0007669"/>
    <property type="project" value="UniProtKB-SubCell"/>
</dbReference>
<evidence type="ECO:0000256" key="7">
    <source>
        <dbReference type="ARBA" id="ARBA00023136"/>
    </source>
</evidence>
<dbReference type="PROSITE" id="PS50928">
    <property type="entry name" value="ABC_TM1"/>
    <property type="match status" value="1"/>
</dbReference>
<protein>
    <submittedName>
        <fullName evidence="10">Unannotated protein</fullName>
    </submittedName>
</protein>
<dbReference type="GO" id="GO:0055085">
    <property type="term" value="P:transmembrane transport"/>
    <property type="evidence" value="ECO:0007669"/>
    <property type="project" value="InterPro"/>
</dbReference>
<dbReference type="AlphaFoldDB" id="A0A6J6KLH8"/>
<evidence type="ECO:0000256" key="6">
    <source>
        <dbReference type="ARBA" id="ARBA00022989"/>
    </source>
</evidence>
<feature type="domain" description="ABC transmembrane type-1" evidence="9">
    <location>
        <begin position="71"/>
        <end position="261"/>
    </location>
</feature>
<accession>A0A6J6KLH8</accession>
<comment type="similarity">
    <text evidence="2">Belongs to the binding-protein-dependent transport system permease family. CysTW subfamily.</text>
</comment>